<evidence type="ECO:0000256" key="4">
    <source>
        <dbReference type="ARBA" id="ARBA00022729"/>
    </source>
</evidence>
<evidence type="ECO:0000256" key="6">
    <source>
        <dbReference type="ARBA" id="ARBA00022837"/>
    </source>
</evidence>
<evidence type="ECO:0000256" key="9">
    <source>
        <dbReference type="ARBA" id="ARBA00023136"/>
    </source>
</evidence>
<dbReference type="GO" id="GO:0007156">
    <property type="term" value="P:homophilic cell adhesion via plasma membrane adhesion molecules"/>
    <property type="evidence" value="ECO:0007669"/>
    <property type="project" value="InterPro"/>
</dbReference>
<dbReference type="OrthoDB" id="6252479at2759"/>
<sequence>MIYAQDKDSGENAKLEYYIDGHLDTFSIDLHNGSLWLERKLDREIIDQYILYVTVSDSGQPSLSTTAVITINVLGKFF</sequence>
<dbReference type="AlphaFoldDB" id="A0A1Y3AZE8"/>
<gene>
    <name evidence="13" type="ORF">BLA29_013714</name>
</gene>
<dbReference type="Gene3D" id="2.60.40.60">
    <property type="entry name" value="Cadherins"/>
    <property type="match status" value="1"/>
</dbReference>
<evidence type="ECO:0000313" key="14">
    <source>
        <dbReference type="Proteomes" id="UP000194236"/>
    </source>
</evidence>
<keyword evidence="2" id="KW-1003">Cell membrane</keyword>
<comment type="caution">
    <text evidence="13">The sequence shown here is derived from an EMBL/GenBank/DDBJ whole genome shotgun (WGS) entry which is preliminary data.</text>
</comment>
<keyword evidence="10" id="KW-0325">Glycoprotein</keyword>
<dbReference type="PROSITE" id="PS50268">
    <property type="entry name" value="CADHERIN_2"/>
    <property type="match status" value="1"/>
</dbReference>
<dbReference type="SUPFAM" id="SSF49313">
    <property type="entry name" value="Cadherin-like"/>
    <property type="match status" value="1"/>
</dbReference>
<dbReference type="Proteomes" id="UP000194236">
    <property type="component" value="Unassembled WGS sequence"/>
</dbReference>
<dbReference type="PANTHER" id="PTHR24026">
    <property type="entry name" value="FAT ATYPICAL CADHERIN-RELATED"/>
    <property type="match status" value="1"/>
</dbReference>
<evidence type="ECO:0000256" key="5">
    <source>
        <dbReference type="ARBA" id="ARBA00022737"/>
    </source>
</evidence>
<proteinExistence type="predicted"/>
<dbReference type="FunFam" id="2.60.40.60:FF:000004">
    <property type="entry name" value="Protocadherin 1 gamma 2"/>
    <property type="match status" value="1"/>
</dbReference>
<dbReference type="GO" id="GO:0005509">
    <property type="term" value="F:calcium ion binding"/>
    <property type="evidence" value="ECO:0007669"/>
    <property type="project" value="UniProtKB-UniRule"/>
</dbReference>
<accession>A0A1Y3AZE8</accession>
<keyword evidence="6 11" id="KW-0106">Calcium</keyword>
<keyword evidence="8" id="KW-1133">Transmembrane helix</keyword>
<evidence type="ECO:0000259" key="12">
    <source>
        <dbReference type="PROSITE" id="PS50268"/>
    </source>
</evidence>
<dbReference type="InterPro" id="IPR015919">
    <property type="entry name" value="Cadherin-like_sf"/>
</dbReference>
<dbReference type="InterPro" id="IPR002126">
    <property type="entry name" value="Cadherin-like_dom"/>
</dbReference>
<keyword evidence="3" id="KW-0812">Transmembrane</keyword>
<dbReference type="Pfam" id="PF00028">
    <property type="entry name" value="Cadherin"/>
    <property type="match status" value="1"/>
</dbReference>
<keyword evidence="5" id="KW-0677">Repeat</keyword>
<evidence type="ECO:0000256" key="10">
    <source>
        <dbReference type="ARBA" id="ARBA00023180"/>
    </source>
</evidence>
<keyword evidence="9" id="KW-0472">Membrane</keyword>
<keyword evidence="14" id="KW-1185">Reference proteome</keyword>
<dbReference type="PANTHER" id="PTHR24026:SF126">
    <property type="entry name" value="PROTOCADHERIN FAT 4"/>
    <property type="match status" value="1"/>
</dbReference>
<reference evidence="13 14" key="1">
    <citation type="submission" date="2017-03" db="EMBL/GenBank/DDBJ databases">
        <title>Genome Survey of Euroglyphus maynei.</title>
        <authorList>
            <person name="Arlian L.G."/>
            <person name="Morgan M.S."/>
            <person name="Rider S.D."/>
        </authorList>
    </citation>
    <scope>NUCLEOTIDE SEQUENCE [LARGE SCALE GENOMIC DNA]</scope>
    <source>
        <strain evidence="13">Arlian Lab</strain>
        <tissue evidence="13">Whole body</tissue>
    </source>
</reference>
<name>A0A1Y3AZE8_EURMA</name>
<organism evidence="13 14">
    <name type="scientific">Euroglyphus maynei</name>
    <name type="common">Mayne's house dust mite</name>
    <dbReference type="NCBI Taxonomy" id="6958"/>
    <lineage>
        <taxon>Eukaryota</taxon>
        <taxon>Metazoa</taxon>
        <taxon>Ecdysozoa</taxon>
        <taxon>Arthropoda</taxon>
        <taxon>Chelicerata</taxon>
        <taxon>Arachnida</taxon>
        <taxon>Acari</taxon>
        <taxon>Acariformes</taxon>
        <taxon>Sarcoptiformes</taxon>
        <taxon>Astigmata</taxon>
        <taxon>Psoroptidia</taxon>
        <taxon>Analgoidea</taxon>
        <taxon>Pyroglyphidae</taxon>
        <taxon>Pyroglyphinae</taxon>
        <taxon>Euroglyphus</taxon>
    </lineage>
</organism>
<dbReference type="EMBL" id="MUJZ01053575">
    <property type="protein sequence ID" value="OTF73003.1"/>
    <property type="molecule type" value="Genomic_DNA"/>
</dbReference>
<dbReference type="GO" id="GO:0005886">
    <property type="term" value="C:plasma membrane"/>
    <property type="evidence" value="ECO:0007669"/>
    <property type="project" value="UniProtKB-SubCell"/>
</dbReference>
<dbReference type="CDD" id="cd11304">
    <property type="entry name" value="Cadherin_repeat"/>
    <property type="match status" value="1"/>
</dbReference>
<evidence type="ECO:0000256" key="2">
    <source>
        <dbReference type="ARBA" id="ARBA00022475"/>
    </source>
</evidence>
<evidence type="ECO:0000256" key="11">
    <source>
        <dbReference type="PROSITE-ProRule" id="PRU00043"/>
    </source>
</evidence>
<evidence type="ECO:0000313" key="13">
    <source>
        <dbReference type="EMBL" id="OTF73003.1"/>
    </source>
</evidence>
<feature type="domain" description="Cadherin" evidence="12">
    <location>
        <begin position="2"/>
        <end position="73"/>
    </location>
</feature>
<keyword evidence="4" id="KW-0732">Signal</keyword>
<evidence type="ECO:0000256" key="7">
    <source>
        <dbReference type="ARBA" id="ARBA00022889"/>
    </source>
</evidence>
<evidence type="ECO:0000256" key="3">
    <source>
        <dbReference type="ARBA" id="ARBA00022692"/>
    </source>
</evidence>
<keyword evidence="7" id="KW-0130">Cell adhesion</keyword>
<protein>
    <recommendedName>
        <fullName evidence="12">Cadherin domain-containing protein</fullName>
    </recommendedName>
</protein>
<dbReference type="SMART" id="SM00112">
    <property type="entry name" value="CA"/>
    <property type="match status" value="1"/>
</dbReference>
<comment type="subcellular location">
    <subcellularLocation>
        <location evidence="1">Cell membrane</location>
        <topology evidence="1">Single-pass type I membrane protein</topology>
    </subcellularLocation>
</comment>
<evidence type="ECO:0000256" key="1">
    <source>
        <dbReference type="ARBA" id="ARBA00004251"/>
    </source>
</evidence>
<evidence type="ECO:0000256" key="8">
    <source>
        <dbReference type="ARBA" id="ARBA00022989"/>
    </source>
</evidence>